<proteinExistence type="predicted"/>
<dbReference type="Proteomes" id="UP001151760">
    <property type="component" value="Unassembled WGS sequence"/>
</dbReference>
<sequence length="79" mass="8745">MAFNCDTSGYSHEWRNPTGMRIKKGKYSSITYLGMIGPLYLTAVDLTYNFAICHVCPEDSSFALTAFAVADLLVVNKQS</sequence>
<protein>
    <submittedName>
        <fullName evidence="2">Uncharacterized protein</fullName>
    </submittedName>
</protein>
<organism evidence="2 3">
    <name type="scientific">Tanacetum coccineum</name>
    <dbReference type="NCBI Taxonomy" id="301880"/>
    <lineage>
        <taxon>Eukaryota</taxon>
        <taxon>Viridiplantae</taxon>
        <taxon>Streptophyta</taxon>
        <taxon>Embryophyta</taxon>
        <taxon>Tracheophyta</taxon>
        <taxon>Spermatophyta</taxon>
        <taxon>Magnoliopsida</taxon>
        <taxon>eudicotyledons</taxon>
        <taxon>Gunneridae</taxon>
        <taxon>Pentapetalae</taxon>
        <taxon>asterids</taxon>
        <taxon>campanulids</taxon>
        <taxon>Asterales</taxon>
        <taxon>Asteraceae</taxon>
        <taxon>Asteroideae</taxon>
        <taxon>Anthemideae</taxon>
        <taxon>Anthemidinae</taxon>
        <taxon>Tanacetum</taxon>
    </lineage>
</organism>
<reference evidence="2" key="2">
    <citation type="submission" date="2022-01" db="EMBL/GenBank/DDBJ databases">
        <authorList>
            <person name="Yamashiro T."/>
            <person name="Shiraishi A."/>
            <person name="Satake H."/>
            <person name="Nakayama K."/>
        </authorList>
    </citation>
    <scope>NUCLEOTIDE SEQUENCE</scope>
</reference>
<evidence type="ECO:0000313" key="3">
    <source>
        <dbReference type="Proteomes" id="UP001151760"/>
    </source>
</evidence>
<dbReference type="EMBL" id="BQNB010015868">
    <property type="protein sequence ID" value="GJT45068.1"/>
    <property type="molecule type" value="Genomic_DNA"/>
</dbReference>
<feature type="transmembrane region" description="Helical" evidence="1">
    <location>
        <begin position="30"/>
        <end position="51"/>
    </location>
</feature>
<evidence type="ECO:0000313" key="2">
    <source>
        <dbReference type="EMBL" id="GJT45068.1"/>
    </source>
</evidence>
<keyword evidence="1" id="KW-1133">Transmembrane helix</keyword>
<comment type="caution">
    <text evidence="2">The sequence shown here is derived from an EMBL/GenBank/DDBJ whole genome shotgun (WGS) entry which is preliminary data.</text>
</comment>
<keyword evidence="3" id="KW-1185">Reference proteome</keyword>
<keyword evidence="1" id="KW-0812">Transmembrane</keyword>
<accession>A0ABQ5E191</accession>
<keyword evidence="1" id="KW-0472">Membrane</keyword>
<gene>
    <name evidence="2" type="ORF">Tco_0953783</name>
</gene>
<name>A0ABQ5E191_9ASTR</name>
<reference evidence="2" key="1">
    <citation type="journal article" date="2022" name="Int. J. Mol. Sci.">
        <title>Draft Genome of Tanacetum Coccineum: Genomic Comparison of Closely Related Tanacetum-Family Plants.</title>
        <authorList>
            <person name="Yamashiro T."/>
            <person name="Shiraishi A."/>
            <person name="Nakayama K."/>
            <person name="Satake H."/>
        </authorList>
    </citation>
    <scope>NUCLEOTIDE SEQUENCE</scope>
</reference>
<evidence type="ECO:0000256" key="1">
    <source>
        <dbReference type="SAM" id="Phobius"/>
    </source>
</evidence>